<evidence type="ECO:0000256" key="4">
    <source>
        <dbReference type="ARBA" id="ARBA00038239"/>
    </source>
</evidence>
<gene>
    <name evidence="9" type="primary">LOC108275015</name>
</gene>
<evidence type="ECO:0000256" key="5">
    <source>
        <dbReference type="ARBA" id="ARBA00039636"/>
    </source>
</evidence>
<reference evidence="9" key="2">
    <citation type="submission" date="2025-08" db="UniProtKB">
        <authorList>
            <consortium name="RefSeq"/>
        </authorList>
    </citation>
    <scope>IDENTIFICATION</scope>
    <source>
        <tissue evidence="9">Blood</tissue>
    </source>
</reference>
<reference evidence="8" key="1">
    <citation type="journal article" date="2016" name="Nat. Commun.">
        <title>The channel catfish genome sequence provides insights into the evolution of scale formation in teleosts.</title>
        <authorList>
            <person name="Liu Z."/>
            <person name="Liu S."/>
            <person name="Yao J."/>
            <person name="Bao L."/>
            <person name="Zhang J."/>
            <person name="Li Y."/>
            <person name="Jiang C."/>
            <person name="Sun L."/>
            <person name="Wang R."/>
            <person name="Zhang Y."/>
            <person name="Zhou T."/>
            <person name="Zeng Q."/>
            <person name="Fu Q."/>
            <person name="Gao S."/>
            <person name="Li N."/>
            <person name="Koren S."/>
            <person name="Jiang Y."/>
            <person name="Zimin A."/>
            <person name="Xu P."/>
            <person name="Phillippy A.M."/>
            <person name="Geng X."/>
            <person name="Song L."/>
            <person name="Sun F."/>
            <person name="Li C."/>
            <person name="Wang X."/>
            <person name="Chen A."/>
            <person name="Jin Y."/>
            <person name="Yuan Z."/>
            <person name="Yang Y."/>
            <person name="Tan S."/>
            <person name="Peatman E."/>
            <person name="Lu J."/>
            <person name="Qin Z."/>
            <person name="Dunham R."/>
            <person name="Li Z."/>
            <person name="Sonstegard T."/>
            <person name="Feng J."/>
            <person name="Danzmann R.G."/>
            <person name="Schroeder S."/>
            <person name="Scheffler B."/>
            <person name="Duke M.V."/>
            <person name="Ballard L."/>
            <person name="Kucuktas H."/>
            <person name="Kaltenboeck L."/>
            <person name="Liu H."/>
            <person name="Armbruster J."/>
            <person name="Xie Y."/>
            <person name="Kirby M.L."/>
            <person name="Tian Y."/>
            <person name="Flanagan M.E."/>
            <person name="Mu W."/>
            <person name="Waldbieser G.C."/>
        </authorList>
    </citation>
    <scope>NUCLEOTIDE SEQUENCE [LARGE SCALE GENOMIC DNA]</scope>
    <source>
        <strain evidence="8">SDA103</strain>
    </source>
</reference>
<evidence type="ECO:0000256" key="6">
    <source>
        <dbReference type="SAM" id="Coils"/>
    </source>
</evidence>
<dbReference type="InterPro" id="IPR027997">
    <property type="entry name" value="Largen/INSYN1"/>
</dbReference>
<dbReference type="KEGG" id="ipu:108275015"/>
<feature type="coiled-coil region" evidence="6">
    <location>
        <begin position="26"/>
        <end position="60"/>
    </location>
</feature>
<feature type="compositionally biased region" description="Polar residues" evidence="7">
    <location>
        <begin position="218"/>
        <end position="242"/>
    </location>
</feature>
<dbReference type="PANTHER" id="PTHR15917:SF3">
    <property type="entry name" value="INHIBITORY SYNAPTIC FACTOR 1"/>
    <property type="match status" value="1"/>
</dbReference>
<dbReference type="GeneID" id="108275015"/>
<evidence type="ECO:0000256" key="1">
    <source>
        <dbReference type="ARBA" id="ARBA00023018"/>
    </source>
</evidence>
<evidence type="ECO:0000256" key="7">
    <source>
        <dbReference type="SAM" id="MobiDB-lite"/>
    </source>
</evidence>
<dbReference type="AlphaFoldDB" id="A0A2D0SFL3"/>
<dbReference type="PANTHER" id="PTHR15917">
    <property type="match status" value="1"/>
</dbReference>
<feature type="compositionally biased region" description="Low complexity" evidence="7">
    <location>
        <begin position="177"/>
        <end position="188"/>
    </location>
</feature>
<proteinExistence type="inferred from homology"/>
<comment type="subcellular location">
    <subcellularLocation>
        <location evidence="3">Postsynaptic density</location>
    </subcellularLocation>
</comment>
<name>A0A2D0SFL3_ICTPU</name>
<feature type="region of interest" description="Disordered" evidence="7">
    <location>
        <begin position="214"/>
        <end position="249"/>
    </location>
</feature>
<dbReference type="Proteomes" id="UP000221080">
    <property type="component" value="Chromosome 14"/>
</dbReference>
<keyword evidence="2 6" id="KW-0175">Coiled coil</keyword>
<keyword evidence="1" id="KW-0770">Synapse</keyword>
<protein>
    <recommendedName>
        <fullName evidence="5">Inhibitory synaptic factor 1</fullName>
    </recommendedName>
</protein>
<evidence type="ECO:0000256" key="2">
    <source>
        <dbReference type="ARBA" id="ARBA00023054"/>
    </source>
</evidence>
<comment type="similarity">
    <text evidence="4">Belongs to the INSYN1 family.</text>
</comment>
<dbReference type="GO" id="GO:0060080">
    <property type="term" value="P:inhibitory postsynaptic potential"/>
    <property type="evidence" value="ECO:0007669"/>
    <property type="project" value="TreeGrafter"/>
</dbReference>
<accession>A0A2D0SFL3</accession>
<organism evidence="8 9">
    <name type="scientific">Ictalurus punctatus</name>
    <name type="common">Channel catfish</name>
    <name type="synonym">Silurus punctatus</name>
    <dbReference type="NCBI Taxonomy" id="7998"/>
    <lineage>
        <taxon>Eukaryota</taxon>
        <taxon>Metazoa</taxon>
        <taxon>Chordata</taxon>
        <taxon>Craniata</taxon>
        <taxon>Vertebrata</taxon>
        <taxon>Euteleostomi</taxon>
        <taxon>Actinopterygii</taxon>
        <taxon>Neopterygii</taxon>
        <taxon>Teleostei</taxon>
        <taxon>Ostariophysi</taxon>
        <taxon>Siluriformes</taxon>
        <taxon>Ictaluridae</taxon>
        <taxon>Ictalurus</taxon>
    </lineage>
</organism>
<evidence type="ECO:0000313" key="9">
    <source>
        <dbReference type="RefSeq" id="XP_017341035.1"/>
    </source>
</evidence>
<sequence length="249" mass="27902">MFHSALLGSRAITESSDRRKCIRDHIMMVMEQLEKVLSELKDVSRELREVLAQIDKLTAYIDLDPEENTEDDKTLTCNRNSSERALENLSNVEAYSNSNGLTHLLHNSLCDSAKIAPALYRRSCGDLPALNGPTWPNASWLFGRREEIHSCDSVELHALCCDDDEFDEENGGRRSSRFSSSDSVFSSSPLQPVRLGALTPRSVRKYHLSPGLKKKTLRSCSTQTVSDKSTQTALTHSPARQRSASEHKH</sequence>
<evidence type="ECO:0000256" key="3">
    <source>
        <dbReference type="ARBA" id="ARBA00034105"/>
    </source>
</evidence>
<evidence type="ECO:0000313" key="8">
    <source>
        <dbReference type="Proteomes" id="UP000221080"/>
    </source>
</evidence>
<feature type="region of interest" description="Disordered" evidence="7">
    <location>
        <begin position="166"/>
        <end position="188"/>
    </location>
</feature>
<dbReference type="Pfam" id="PF15252">
    <property type="entry name" value="DUF4589"/>
    <property type="match status" value="1"/>
</dbReference>
<keyword evidence="8" id="KW-1185">Reference proteome</keyword>
<dbReference type="RefSeq" id="XP_017341035.1">
    <property type="nucleotide sequence ID" value="XM_017485546.3"/>
</dbReference>
<dbReference type="OrthoDB" id="10019788at2759"/>
<dbReference type="OMA" id="QCIRSHI"/>
<dbReference type="GO" id="GO:0014069">
    <property type="term" value="C:postsynaptic density"/>
    <property type="evidence" value="ECO:0007669"/>
    <property type="project" value="UniProtKB-SubCell"/>
</dbReference>